<accession>A0A1D1W9D7</accession>
<sequence>MEAQRELETAFGNQGLTLPPKLLLFMEKASHGLEGREARFAIYRALCSQIFDVEQSMARAGPKSVLMYPPALLEYIRKIHGGEVAGGSGRGKMIVTLETIALMKWC</sequence>
<dbReference type="AlphaFoldDB" id="A0A1D1W9D7"/>
<dbReference type="EMBL" id="BDGG01000013">
    <property type="protein sequence ID" value="GAV06246.1"/>
    <property type="molecule type" value="Genomic_DNA"/>
</dbReference>
<reference evidence="2 3" key="1">
    <citation type="journal article" date="2016" name="Nat. Commun.">
        <title>Extremotolerant tardigrade genome and improved radiotolerance of human cultured cells by tardigrade-unique protein.</title>
        <authorList>
            <person name="Hashimoto T."/>
            <person name="Horikawa D.D."/>
            <person name="Saito Y."/>
            <person name="Kuwahara H."/>
            <person name="Kozuka-Hata H."/>
            <person name="Shin-I T."/>
            <person name="Minakuchi Y."/>
            <person name="Ohishi K."/>
            <person name="Motoyama A."/>
            <person name="Aizu T."/>
            <person name="Enomoto A."/>
            <person name="Kondo K."/>
            <person name="Tanaka S."/>
            <person name="Hara Y."/>
            <person name="Koshikawa S."/>
            <person name="Sagara H."/>
            <person name="Miura T."/>
            <person name="Yokobori S."/>
            <person name="Miyagawa K."/>
            <person name="Suzuki Y."/>
            <person name="Kubo T."/>
            <person name="Oyama M."/>
            <person name="Kohara Y."/>
            <person name="Fujiyama A."/>
            <person name="Arakawa K."/>
            <person name="Katayama T."/>
            <person name="Toyoda A."/>
            <person name="Kunieda T."/>
        </authorList>
    </citation>
    <scope>NUCLEOTIDE SEQUENCE [LARGE SCALE GENOMIC DNA]</scope>
    <source>
        <strain evidence="2 3">YOKOZUNA-1</strain>
    </source>
</reference>
<dbReference type="Proteomes" id="UP000186922">
    <property type="component" value="Unassembled WGS sequence"/>
</dbReference>
<evidence type="ECO:0000313" key="2">
    <source>
        <dbReference type="EMBL" id="GAV09966.1"/>
    </source>
</evidence>
<proteinExistence type="predicted"/>
<evidence type="ECO:0000313" key="3">
    <source>
        <dbReference type="Proteomes" id="UP000186922"/>
    </source>
</evidence>
<organism evidence="2 3">
    <name type="scientific">Ramazzottius varieornatus</name>
    <name type="common">Water bear</name>
    <name type="synonym">Tardigrade</name>
    <dbReference type="NCBI Taxonomy" id="947166"/>
    <lineage>
        <taxon>Eukaryota</taxon>
        <taxon>Metazoa</taxon>
        <taxon>Ecdysozoa</taxon>
        <taxon>Tardigrada</taxon>
        <taxon>Eutardigrada</taxon>
        <taxon>Parachela</taxon>
        <taxon>Hypsibioidea</taxon>
        <taxon>Ramazzottiidae</taxon>
        <taxon>Ramazzottius</taxon>
    </lineage>
</organism>
<comment type="caution">
    <text evidence="2">The sequence shown here is derived from an EMBL/GenBank/DDBJ whole genome shotgun (WGS) entry which is preliminary data.</text>
</comment>
<dbReference type="EMBL" id="BDGG01000082">
    <property type="protein sequence ID" value="GAV09966.1"/>
    <property type="molecule type" value="Genomic_DNA"/>
</dbReference>
<gene>
    <name evidence="2" type="primary">RvY_19450-1</name>
    <name evidence="1" type="synonym">RvY_16267-1</name>
    <name evidence="1" type="synonym">RvY_16267.1</name>
    <name evidence="2" type="synonym">RvY_19450.1</name>
    <name evidence="1" type="ORF">RvY_16267</name>
    <name evidence="2" type="ORF">RvY_19450</name>
</gene>
<keyword evidence="3" id="KW-1185">Reference proteome</keyword>
<evidence type="ECO:0000313" key="1">
    <source>
        <dbReference type="EMBL" id="GAV06246.1"/>
    </source>
</evidence>
<protein>
    <submittedName>
        <fullName evidence="2">Uncharacterized protein</fullName>
    </submittedName>
</protein>
<name>A0A1D1W9D7_RAMVA</name>